<dbReference type="EMBL" id="UGSJ01000001">
    <property type="protein sequence ID" value="SUA91491.1"/>
    <property type="molecule type" value="Genomic_DNA"/>
</dbReference>
<evidence type="ECO:0000256" key="4">
    <source>
        <dbReference type="ARBA" id="ARBA00022525"/>
    </source>
</evidence>
<dbReference type="Proteomes" id="UP000254589">
    <property type="component" value="Unassembled WGS sequence"/>
</dbReference>
<comment type="subcellular location">
    <subcellularLocation>
        <location evidence="1">Host cytoplasm</location>
    </subcellularLocation>
    <subcellularLocation>
        <location evidence="2">Secreted</location>
    </subcellularLocation>
</comment>
<comment type="PTM">
    <text evidence="11">Ubiquitinated in the presence of host E1 ubiquitin-activating enzyme, E2 ubiquitin-conjugating enzyme and ubiquitin.</text>
</comment>
<dbReference type="AlphaFoldDB" id="A0AAJ5D180"/>
<dbReference type="PANTHER" id="PTHR47114">
    <property type="match status" value="1"/>
</dbReference>
<name>A0AAJ5D180_PANPU</name>
<dbReference type="Gene3D" id="1.20.1270.130">
    <property type="entry name" value="Shigella T3SS effector IpaH domain"/>
    <property type="match status" value="1"/>
</dbReference>
<dbReference type="InterPro" id="IPR001611">
    <property type="entry name" value="Leu-rich_rpt"/>
</dbReference>
<comment type="similarity">
    <text evidence="3 11">Belongs to the LRR-containing bacterial E3 ligase family.</text>
</comment>
<evidence type="ECO:0000313" key="13">
    <source>
        <dbReference type="EMBL" id="APD13682.1"/>
    </source>
</evidence>
<keyword evidence="9 11" id="KW-0832">Ubl conjugation</keyword>
<keyword evidence="5" id="KW-0433">Leucine-rich repeat</keyword>
<dbReference type="GO" id="GO:0016567">
    <property type="term" value="P:protein ubiquitination"/>
    <property type="evidence" value="ECO:0007669"/>
    <property type="project" value="InterPro"/>
</dbReference>
<dbReference type="EC" id="6.3.2.-" evidence="14"/>
<reference evidence="14 16" key="3">
    <citation type="submission" date="2018-06" db="EMBL/GenBank/DDBJ databases">
        <authorList>
            <consortium name="Pathogen Informatics"/>
            <person name="Doyle S."/>
        </authorList>
    </citation>
    <scope>NUCLEOTIDE SEQUENCE [LARGE SCALE GENOMIC DNA]</scope>
    <source>
        <strain evidence="14 16">NCTC13159</strain>
    </source>
</reference>
<evidence type="ECO:0000259" key="12">
    <source>
        <dbReference type="PROSITE" id="PS52053"/>
    </source>
</evidence>
<evidence type="ECO:0000313" key="15">
    <source>
        <dbReference type="Proteomes" id="UP000035086"/>
    </source>
</evidence>
<dbReference type="GO" id="GO:0005576">
    <property type="term" value="C:extracellular region"/>
    <property type="evidence" value="ECO:0007669"/>
    <property type="project" value="UniProtKB-SubCell"/>
</dbReference>
<evidence type="ECO:0000256" key="8">
    <source>
        <dbReference type="ARBA" id="ARBA00022786"/>
    </source>
</evidence>
<dbReference type="GO" id="GO:0004842">
    <property type="term" value="F:ubiquitin-protein transferase activity"/>
    <property type="evidence" value="ECO:0007669"/>
    <property type="project" value="UniProtKB-UniRule"/>
</dbReference>
<evidence type="ECO:0000256" key="9">
    <source>
        <dbReference type="ARBA" id="ARBA00022843"/>
    </source>
</evidence>
<keyword evidence="10 11" id="KW-1035">Host cytoplasm</keyword>
<dbReference type="InterPro" id="IPR029487">
    <property type="entry name" value="NEL_dom"/>
</dbReference>
<feature type="domain" description="NEL" evidence="12">
    <location>
        <begin position="418"/>
        <end position="717"/>
    </location>
</feature>
<protein>
    <submittedName>
        <fullName evidence="14">Probable E3 ubiquitin-protein ligase ipaH4.5</fullName>
        <ecNumber evidence="14">6.3.2.-</ecNumber>
    </submittedName>
</protein>
<keyword evidence="4 11" id="KW-0964">Secreted</keyword>
<dbReference type="EMBL" id="CP010310">
    <property type="protein sequence ID" value="APD13682.1"/>
    <property type="molecule type" value="Genomic_DNA"/>
</dbReference>
<dbReference type="InterPro" id="IPR051071">
    <property type="entry name" value="LRR-bact_E3_ubiq_ligases"/>
</dbReference>
<organism evidence="14 16">
    <name type="scientific">Pandoraea pulmonicola</name>
    <dbReference type="NCBI Taxonomy" id="93221"/>
    <lineage>
        <taxon>Bacteria</taxon>
        <taxon>Pseudomonadati</taxon>
        <taxon>Pseudomonadota</taxon>
        <taxon>Betaproteobacteria</taxon>
        <taxon>Burkholderiales</taxon>
        <taxon>Burkholderiaceae</taxon>
        <taxon>Pandoraea</taxon>
    </lineage>
</organism>
<gene>
    <name evidence="14" type="ORF">NCTC13159_02995</name>
    <name evidence="13" type="ORF">RO07_06370</name>
</gene>
<keyword evidence="7" id="KW-0677">Repeat</keyword>
<feature type="active site" description="Glycyl thioester intermediate" evidence="11">
    <location>
        <position position="499"/>
    </location>
</feature>
<keyword evidence="15" id="KW-1185">Reference proteome</keyword>
<evidence type="ECO:0000256" key="1">
    <source>
        <dbReference type="ARBA" id="ARBA00004192"/>
    </source>
</evidence>
<reference evidence="13" key="2">
    <citation type="submission" date="2016-11" db="EMBL/GenBank/DDBJ databases">
        <title>Complete Genome Sequencing of Pandoraea pulmonicola DSM 16583.</title>
        <authorList>
            <person name="Chan K.-G."/>
        </authorList>
    </citation>
    <scope>NUCLEOTIDE SEQUENCE</scope>
    <source>
        <strain evidence="13">DSM 16583</strain>
    </source>
</reference>
<keyword evidence="8 11" id="KW-0833">Ubl conjugation pathway</keyword>
<evidence type="ECO:0000256" key="5">
    <source>
        <dbReference type="ARBA" id="ARBA00022614"/>
    </source>
</evidence>
<evidence type="ECO:0000256" key="11">
    <source>
        <dbReference type="PROSITE-ProRule" id="PRU01398"/>
    </source>
</evidence>
<evidence type="ECO:0000256" key="7">
    <source>
        <dbReference type="ARBA" id="ARBA00022737"/>
    </source>
</evidence>
<dbReference type="PROSITE" id="PS52053">
    <property type="entry name" value="NEL"/>
    <property type="match status" value="1"/>
</dbReference>
<dbReference type="Proteomes" id="UP000035086">
    <property type="component" value="Chromosome"/>
</dbReference>
<dbReference type="Gene3D" id="1.20.58.90">
    <property type="match status" value="1"/>
</dbReference>
<evidence type="ECO:0000313" key="16">
    <source>
        <dbReference type="Proteomes" id="UP000254589"/>
    </source>
</evidence>
<dbReference type="KEGG" id="ppul:RO07_06370"/>
<dbReference type="Pfam" id="PF14496">
    <property type="entry name" value="NEL"/>
    <property type="match status" value="1"/>
</dbReference>
<evidence type="ECO:0000256" key="6">
    <source>
        <dbReference type="ARBA" id="ARBA00022679"/>
    </source>
</evidence>
<proteinExistence type="inferred from homology"/>
<dbReference type="Gene3D" id="1.20.58.360">
    <property type="entry name" value="Shigella T3SS effector IpaH defines"/>
    <property type="match status" value="1"/>
</dbReference>
<dbReference type="Gene3D" id="3.80.10.10">
    <property type="entry name" value="Ribonuclease Inhibitor"/>
    <property type="match status" value="1"/>
</dbReference>
<keyword evidence="6 11" id="KW-0808">Transferase</keyword>
<dbReference type="SUPFAM" id="SSF52058">
    <property type="entry name" value="L domain-like"/>
    <property type="match status" value="1"/>
</dbReference>
<evidence type="ECO:0000313" key="14">
    <source>
        <dbReference type="EMBL" id="SUA91491.1"/>
    </source>
</evidence>
<dbReference type="InterPro" id="IPR032675">
    <property type="entry name" value="LRR_dom_sf"/>
</dbReference>
<sequence>MPSSITISFMILITPTGSSSLAAMARLLCAPFRSPRQVDEVKGLVLEYAGQRNDPDHERRCTALLAALAWVHRQFSRTGGADIESVYRDLARHLARSCHEGMDVEALADVLASVCSENSPGGQPTNRSPTYVQLASDVLATLKTGVKADQFLSELSGSLSGQREGQDSGIDELYRCAVCAWAAIVPPDGAESMGRAIARDRILNLEDGKLDLERLGLCSLPDLPKGLMALNARFNDLTQLPELPAELTVLSVSGNPLPQLPTLPKGLTALDAVGGHLTCLPELPAGLRTLEVSNNYLTYLPELPTSLTRLIVNMNELRQLPTLPPGLVWLSVKDNQLRRLPALPASLTNLDAYINRLTQLPPSVFNMPHHGRVSVEGNPLSPAFLQQLLAATSAPGYSGPQIHFSMEAPDVADTEARPLHEAVRVWLNNNERARTSQWQAHGKEANAAEFSRFLDRLEASVNYSPEFRTTVAEWLAKLGQDAELRRLTFQVARGATETCEDRVALTYNNLRKLSHEHAVSRGDYDDRLGEIVERGRGAFRLDALEKIARKKAQTLWLVDEIEVYLAYQVQLRDRLHLPTDIANMRFFDVSGVNAQDLEDAEREVLAREQAEFPQYFLTEWAPWQQVLARLDPEGTKRARQQMHDMLPDYDREVTARLNRINLSGDIGARAELGLEIIKPRQLAVYKELTQELLRKRGEEALMKRIMGTGNQRQSFFR</sequence>
<accession>A0AAJ5D180</accession>
<evidence type="ECO:0000256" key="3">
    <source>
        <dbReference type="ARBA" id="ARBA00009868"/>
    </source>
</evidence>
<dbReference type="SMART" id="SM00364">
    <property type="entry name" value="LRR_BAC"/>
    <property type="match status" value="7"/>
</dbReference>
<dbReference type="PROSITE" id="PS51450">
    <property type="entry name" value="LRR"/>
    <property type="match status" value="1"/>
</dbReference>
<reference evidence="15" key="1">
    <citation type="submission" date="2014-12" db="EMBL/GenBank/DDBJ databases">
        <title>Complete Genome Sequencing of Pandoraea pulmonicola DSM 16583.</title>
        <authorList>
            <person name="Chan K.-G."/>
        </authorList>
    </citation>
    <scope>NUCLEOTIDE SEQUENCE [LARGE SCALE GENOMIC DNA]</scope>
    <source>
        <strain evidence="15">DSM 16583</strain>
    </source>
</reference>
<evidence type="ECO:0000256" key="10">
    <source>
        <dbReference type="ARBA" id="ARBA00023200"/>
    </source>
</evidence>
<evidence type="ECO:0000256" key="2">
    <source>
        <dbReference type="ARBA" id="ARBA00004613"/>
    </source>
</evidence>
<dbReference type="PANTHER" id="PTHR47114:SF2">
    <property type="entry name" value="OLIGODENDROCYTE-MYELIN GLYCOPROTEIN"/>
    <property type="match status" value="1"/>
</dbReference>
<dbReference type="GO" id="GO:0030430">
    <property type="term" value="C:host cell cytoplasm"/>
    <property type="evidence" value="ECO:0007669"/>
    <property type="project" value="UniProtKB-SubCell"/>
</dbReference>